<dbReference type="RefSeq" id="WP_341979448.1">
    <property type="nucleotide sequence ID" value="NZ_JBBYAF010000001.1"/>
</dbReference>
<name>A0ABU9K444_9BACI</name>
<dbReference type="EC" id="2.7.1.31" evidence="5"/>
<protein>
    <submittedName>
        <fullName evidence="5">Glycerate kinase</fullName>
        <ecNumber evidence="5">2.7.1.31</ecNumber>
    </submittedName>
</protein>
<dbReference type="PANTHER" id="PTHR21599:SF0">
    <property type="entry name" value="GLYCERATE KINASE"/>
    <property type="match status" value="1"/>
</dbReference>
<dbReference type="Gene3D" id="3.90.1510.10">
    <property type="entry name" value="Glycerate kinase, domain 2"/>
    <property type="match status" value="1"/>
</dbReference>
<dbReference type="PIRSF" id="PIRSF006078">
    <property type="entry name" value="GlxK"/>
    <property type="match status" value="1"/>
</dbReference>
<dbReference type="GO" id="GO:0008887">
    <property type="term" value="F:glycerate kinase activity"/>
    <property type="evidence" value="ECO:0007669"/>
    <property type="project" value="UniProtKB-EC"/>
</dbReference>
<dbReference type="NCBIfam" id="TIGR00045">
    <property type="entry name" value="glycerate kinase"/>
    <property type="match status" value="1"/>
</dbReference>
<accession>A0ABU9K444</accession>
<keyword evidence="3 4" id="KW-0418">Kinase</keyword>
<dbReference type="Pfam" id="PF02595">
    <property type="entry name" value="Gly_kinase"/>
    <property type="match status" value="1"/>
</dbReference>
<dbReference type="InterPro" id="IPR004381">
    <property type="entry name" value="Glycerate_kinase"/>
</dbReference>
<dbReference type="Gene3D" id="3.40.50.10350">
    <property type="entry name" value="Glycerate kinase, domain 1"/>
    <property type="match status" value="1"/>
</dbReference>
<evidence type="ECO:0000313" key="5">
    <source>
        <dbReference type="EMBL" id="MEL3970842.1"/>
    </source>
</evidence>
<proteinExistence type="inferred from homology"/>
<evidence type="ECO:0000256" key="2">
    <source>
        <dbReference type="ARBA" id="ARBA00022679"/>
    </source>
</evidence>
<comment type="caution">
    <text evidence="5">The sequence shown here is derived from an EMBL/GenBank/DDBJ whole genome shotgun (WGS) entry which is preliminary data.</text>
</comment>
<dbReference type="PANTHER" id="PTHR21599">
    <property type="entry name" value="GLYCERATE KINASE"/>
    <property type="match status" value="1"/>
</dbReference>
<sequence length="374" mass="39707">MRIVVAPDSFKECLSGPEVGKSISDGLSAHIPEAEIDILPMADGGEGTVEALVYAANGRTVEVEAEDPFGKKIMSGYGVLGDNQTVIIEMAKVAGMQVISQRNPMKASTYGVGELMKHAISNGYRKIIVGLGGSATNDGGQGMLQALGGKFFDISGNPVPLGGGNVNEISKIDLSGIIPEVYQSKIIIASDVKTQLCGKDGATYVFGPQKGIPEHKLAEVDQGISHFANLIENEIGQKIREIPGSGAAGGLGFGLLALNAEIQSGAAIVAEAMKLDQYIKHADWVITGEGKSDFQSVYGKVPVHVAEIAQNHGVKTILISGALGENYQQLYQYFTSCHSISNRPMSLNESIENAKQLLYETAYNVARLIQLDKR</sequence>
<dbReference type="EMBL" id="JBBYAF010000001">
    <property type="protein sequence ID" value="MEL3970842.1"/>
    <property type="molecule type" value="Genomic_DNA"/>
</dbReference>
<organism evidence="5 6">
    <name type="scientific">Rossellomorea oryzaecorticis</name>
    <dbReference type="NCBI Taxonomy" id="1396505"/>
    <lineage>
        <taxon>Bacteria</taxon>
        <taxon>Bacillati</taxon>
        <taxon>Bacillota</taxon>
        <taxon>Bacilli</taxon>
        <taxon>Bacillales</taxon>
        <taxon>Bacillaceae</taxon>
        <taxon>Rossellomorea</taxon>
    </lineage>
</organism>
<keyword evidence="6" id="KW-1185">Reference proteome</keyword>
<dbReference type="Proteomes" id="UP001389717">
    <property type="component" value="Unassembled WGS sequence"/>
</dbReference>
<evidence type="ECO:0000256" key="1">
    <source>
        <dbReference type="ARBA" id="ARBA00006284"/>
    </source>
</evidence>
<dbReference type="SUPFAM" id="SSF110738">
    <property type="entry name" value="Glycerate kinase I"/>
    <property type="match status" value="1"/>
</dbReference>
<gene>
    <name evidence="5" type="ORF">AAEO50_00980</name>
</gene>
<dbReference type="InterPro" id="IPR018193">
    <property type="entry name" value="Glyc_kinase_flavodox-like_fold"/>
</dbReference>
<comment type="similarity">
    <text evidence="1 4">Belongs to the glycerate kinase type-1 family.</text>
</comment>
<reference evidence="5 6" key="1">
    <citation type="submission" date="2024-04" db="EMBL/GenBank/DDBJ databases">
        <title>Bacillus oryzaecorticis sp. nov., a moderately halophilic bacterium isolated from rice husks.</title>
        <authorList>
            <person name="Zhu H.-S."/>
        </authorList>
    </citation>
    <scope>NUCLEOTIDE SEQUENCE [LARGE SCALE GENOMIC DNA]</scope>
    <source>
        <strain evidence="5 6">ZC255</strain>
    </source>
</reference>
<dbReference type="InterPro" id="IPR018197">
    <property type="entry name" value="Glycerate_kinase_RE-like"/>
</dbReference>
<dbReference type="InterPro" id="IPR036129">
    <property type="entry name" value="Glycerate_kinase_sf"/>
</dbReference>
<evidence type="ECO:0000313" key="6">
    <source>
        <dbReference type="Proteomes" id="UP001389717"/>
    </source>
</evidence>
<evidence type="ECO:0000256" key="4">
    <source>
        <dbReference type="PIRNR" id="PIRNR006078"/>
    </source>
</evidence>
<evidence type="ECO:0000256" key="3">
    <source>
        <dbReference type="ARBA" id="ARBA00022777"/>
    </source>
</evidence>
<keyword evidence="2 4" id="KW-0808">Transferase</keyword>